<keyword evidence="4" id="KW-1185">Reference proteome</keyword>
<dbReference type="OrthoDB" id="906679at2"/>
<organism evidence="3 4">
    <name type="scientific">Halpernia humi</name>
    <dbReference type="NCBI Taxonomy" id="493375"/>
    <lineage>
        <taxon>Bacteria</taxon>
        <taxon>Pseudomonadati</taxon>
        <taxon>Bacteroidota</taxon>
        <taxon>Flavobacteriia</taxon>
        <taxon>Flavobacteriales</taxon>
        <taxon>Weeksellaceae</taxon>
        <taxon>Chryseobacterium group</taxon>
        <taxon>Halpernia</taxon>
    </lineage>
</organism>
<evidence type="ECO:0000313" key="4">
    <source>
        <dbReference type="Proteomes" id="UP000236738"/>
    </source>
</evidence>
<dbReference type="NCBIfam" id="TIGR04183">
    <property type="entry name" value="Por_Secre_tail"/>
    <property type="match status" value="1"/>
</dbReference>
<evidence type="ECO:0000313" key="3">
    <source>
        <dbReference type="EMBL" id="SEG50471.1"/>
    </source>
</evidence>
<dbReference type="InterPro" id="IPR007110">
    <property type="entry name" value="Ig-like_dom"/>
</dbReference>
<dbReference type="InterPro" id="IPR026444">
    <property type="entry name" value="Secre_tail"/>
</dbReference>
<evidence type="ECO:0000256" key="1">
    <source>
        <dbReference type="ARBA" id="ARBA00022729"/>
    </source>
</evidence>
<dbReference type="RefSeq" id="WP_159969855.1">
    <property type="nucleotide sequence ID" value="NZ_FNUS01000006.1"/>
</dbReference>
<gene>
    <name evidence="3" type="ORF">SAMN05421847_2540</name>
</gene>
<sequence length="849" mass="90459">MEKRIFYKSFRFLGFGRNIFMLRLLMVLVFLFFAGLIKTKAQSVTVNPTSVCSGQSFTATASYTPFLSTISNYEWSLNGGAVLATTTTNFYTFSSAPVGTNTINVKINYLFLGFIPGNANANTTITVNPNLPASVSISASPSASICAGTSVTFTATPTNGGSSPTYQWKVNGANAGTNSPTFSISTLTNNDKVTVVMTSNASPCSVNSPATSNQLTMTVNPNLPASVSISASPSTSICAGTSVTFTATPTNGGTAPTYQWKVNNVNAGTNSPTFTTATLANNDKVKVVMTSNASPCSVNSPATSNQLTITSLDKTWNGSTTNWATASNWSPSGVPTASNCVDIPNVSLKPIILSGTNALAKNLTINSGGKLTINGGGNLTVTDFIKNNTGSDDSFTLKSDGNLIQTNNVSNTGNMTVERTVTGLQNNPGTAVDYVYWSSPVAGQLTKGTSGFSPGTPSNRFFSYRESNDRFYETADNTFVPGKGYAVQAVNGFSDYKFKGVPNNGNISIPITKSADNPVGVVHGYNLVGNPYPSNISFDDLYAGNPGLLVNTVYFWTNNNYTANQQGSSYAGNNYAVFNGTGGNPIGVNGTIKVGQAFIVQAQASGTLNFKNSYRVSTSGTFYQKNSSTKNRFWLSLTNPNNVVNSQLIGYVAGATDGFEQDYDNEAFDNYSDLFYSELAGKKLVIQGKSENFTPDDTVDLGANISQNGTYTIALGKAEGIFANSQTIYLKDKETGMVTNLSQNNYTFQATKGLSENRFEIIYKPEEVLSTGEVTKGNLLVYRDANNFVIKASQKISTVEVYDASGRLLYKIAPANTEVTLSADRLSKGILILKIDLQNGEILTRKIRN</sequence>
<dbReference type="PROSITE" id="PS50835">
    <property type="entry name" value="IG_LIKE"/>
    <property type="match status" value="1"/>
</dbReference>
<accession>A0A1H6APL7</accession>
<keyword evidence="1" id="KW-0732">Signal</keyword>
<protein>
    <submittedName>
        <fullName evidence="3">Por secretion system C-terminal sorting domain-containing protein</fullName>
    </submittedName>
</protein>
<dbReference type="EMBL" id="FNUS01000006">
    <property type="protein sequence ID" value="SEG50471.1"/>
    <property type="molecule type" value="Genomic_DNA"/>
</dbReference>
<evidence type="ECO:0000259" key="2">
    <source>
        <dbReference type="PROSITE" id="PS50835"/>
    </source>
</evidence>
<proteinExistence type="predicted"/>
<feature type="domain" description="Ig-like" evidence="2">
    <location>
        <begin position="132"/>
        <end position="220"/>
    </location>
</feature>
<reference evidence="4" key="1">
    <citation type="submission" date="2016-10" db="EMBL/GenBank/DDBJ databases">
        <authorList>
            <person name="Varghese N."/>
            <person name="Submissions S."/>
        </authorList>
    </citation>
    <scope>NUCLEOTIDE SEQUENCE [LARGE SCALE GENOMIC DNA]</scope>
    <source>
        <strain evidence="4">DSM 21580</strain>
    </source>
</reference>
<dbReference type="Gene3D" id="2.60.40.10">
    <property type="entry name" value="Immunoglobulins"/>
    <property type="match status" value="2"/>
</dbReference>
<dbReference type="AlphaFoldDB" id="A0A1H6APL7"/>
<dbReference type="Proteomes" id="UP000236738">
    <property type="component" value="Unassembled WGS sequence"/>
</dbReference>
<dbReference type="InterPro" id="IPR013783">
    <property type="entry name" value="Ig-like_fold"/>
</dbReference>
<name>A0A1H6APL7_9FLAO</name>